<gene>
    <name evidence="2" type="ORF">MANT1106_LOCUS19155</name>
</gene>
<dbReference type="PANTHER" id="PTHR21148">
    <property type="entry name" value="THIOREDOXIN DOMAIN-CONTAINING PROTEIN 9"/>
    <property type="match status" value="1"/>
</dbReference>
<dbReference type="InterPro" id="IPR036249">
    <property type="entry name" value="Thioredoxin-like_sf"/>
</dbReference>
<protein>
    <recommendedName>
        <fullName evidence="1">Thioredoxin domain-containing protein</fullName>
    </recommendedName>
</protein>
<dbReference type="Gene3D" id="3.40.30.10">
    <property type="entry name" value="Glutaredoxin"/>
    <property type="match status" value="1"/>
</dbReference>
<evidence type="ECO:0000313" key="2">
    <source>
        <dbReference type="EMBL" id="CAD8719943.1"/>
    </source>
</evidence>
<dbReference type="AlphaFoldDB" id="A0A7S0SY16"/>
<evidence type="ECO:0000259" key="1">
    <source>
        <dbReference type="Pfam" id="PF00085"/>
    </source>
</evidence>
<dbReference type="EMBL" id="HBFC01032334">
    <property type="protein sequence ID" value="CAD8719943.1"/>
    <property type="molecule type" value="Transcribed_RNA"/>
</dbReference>
<reference evidence="2" key="1">
    <citation type="submission" date="2021-01" db="EMBL/GenBank/DDBJ databases">
        <authorList>
            <person name="Corre E."/>
            <person name="Pelletier E."/>
            <person name="Niang G."/>
            <person name="Scheremetjew M."/>
            <person name="Finn R."/>
            <person name="Kale V."/>
            <person name="Holt S."/>
            <person name="Cochrane G."/>
            <person name="Meng A."/>
            <person name="Brown T."/>
            <person name="Cohen L."/>
        </authorList>
    </citation>
    <scope>NUCLEOTIDE SEQUENCE</scope>
    <source>
        <strain evidence="2">SL-175</strain>
    </source>
</reference>
<dbReference type="InterPro" id="IPR013766">
    <property type="entry name" value="Thioredoxin_domain"/>
</dbReference>
<organism evidence="2">
    <name type="scientific">Mantoniella antarctica</name>
    <dbReference type="NCBI Taxonomy" id="81844"/>
    <lineage>
        <taxon>Eukaryota</taxon>
        <taxon>Viridiplantae</taxon>
        <taxon>Chlorophyta</taxon>
        <taxon>Mamiellophyceae</taxon>
        <taxon>Mamiellales</taxon>
        <taxon>Mamiellaceae</taxon>
        <taxon>Mantoniella</taxon>
    </lineage>
</organism>
<accession>A0A7S0SY16</accession>
<proteinExistence type="predicted"/>
<dbReference type="SUPFAM" id="SSF52833">
    <property type="entry name" value="Thioredoxin-like"/>
    <property type="match status" value="1"/>
</dbReference>
<sequence length="230" mass="26553">MAQDAQQQMMEKKLYEMAKSMEDALDDELHKMNNMDTDDLENIRRKRMEAMKGDQDKRKKWLAAGHGELRDLADEKEFFSQMKGEKMMVCHFYRNNWPCKVMDMHLTMLSKKHLETKFCKIDAEKSPFLTERLKIWMLPTLALVSNSKVVDYVVGFDDLGGSDDFPTEHLRCLLANKSMLTYEGGDNEDARATMAKKNTSEEEVVKRNLRKGGVAADMVLGSDDEDSDFE</sequence>
<dbReference type="Pfam" id="PF00085">
    <property type="entry name" value="Thioredoxin"/>
    <property type="match status" value="1"/>
</dbReference>
<dbReference type="CDD" id="cd02989">
    <property type="entry name" value="Phd_like_TxnDC9"/>
    <property type="match status" value="1"/>
</dbReference>
<feature type="domain" description="Thioredoxin" evidence="1">
    <location>
        <begin position="75"/>
        <end position="156"/>
    </location>
</feature>
<name>A0A7S0SY16_9CHLO</name>